<feature type="transmembrane region" description="Helical" evidence="8">
    <location>
        <begin position="303"/>
        <end position="323"/>
    </location>
</feature>
<dbReference type="Gene3D" id="1.20.1250.20">
    <property type="entry name" value="MFS general substrate transporter like domains"/>
    <property type="match status" value="1"/>
</dbReference>
<dbReference type="FunFam" id="1.20.1250.20:FF:000140">
    <property type="entry name" value="Putative MFS phospholipid transporter"/>
    <property type="match status" value="1"/>
</dbReference>
<dbReference type="InterPro" id="IPR005829">
    <property type="entry name" value="Sugar_transporter_CS"/>
</dbReference>
<dbReference type="PROSITE" id="PS50850">
    <property type="entry name" value="MFS"/>
    <property type="match status" value="1"/>
</dbReference>
<dbReference type="PANTHER" id="PTHR23508:SF10">
    <property type="entry name" value="CARBOXYLIC ACID TRANSPORTER PROTEIN HOMOLOG"/>
    <property type="match status" value="1"/>
</dbReference>
<evidence type="ECO:0000256" key="5">
    <source>
        <dbReference type="ARBA" id="ARBA00022989"/>
    </source>
</evidence>
<dbReference type="GO" id="GO:0046943">
    <property type="term" value="F:carboxylic acid transmembrane transporter activity"/>
    <property type="evidence" value="ECO:0007669"/>
    <property type="project" value="TreeGrafter"/>
</dbReference>
<evidence type="ECO:0000256" key="7">
    <source>
        <dbReference type="SAM" id="MobiDB-lite"/>
    </source>
</evidence>
<evidence type="ECO:0000256" key="2">
    <source>
        <dbReference type="ARBA" id="ARBA00010992"/>
    </source>
</evidence>
<dbReference type="PROSITE" id="PS00216">
    <property type="entry name" value="SUGAR_TRANSPORT_1"/>
    <property type="match status" value="1"/>
</dbReference>
<organism evidence="10 11">
    <name type="scientific">Aspergillus leporis</name>
    <dbReference type="NCBI Taxonomy" id="41062"/>
    <lineage>
        <taxon>Eukaryota</taxon>
        <taxon>Fungi</taxon>
        <taxon>Dikarya</taxon>
        <taxon>Ascomycota</taxon>
        <taxon>Pezizomycotina</taxon>
        <taxon>Eurotiomycetes</taxon>
        <taxon>Eurotiomycetidae</taxon>
        <taxon>Eurotiales</taxon>
        <taxon>Aspergillaceae</taxon>
        <taxon>Aspergillus</taxon>
        <taxon>Aspergillus subgen. Circumdati</taxon>
    </lineage>
</organism>
<dbReference type="SUPFAM" id="SSF103473">
    <property type="entry name" value="MFS general substrate transporter"/>
    <property type="match status" value="1"/>
</dbReference>
<feature type="transmembrane region" description="Helical" evidence="8">
    <location>
        <begin position="335"/>
        <end position="352"/>
    </location>
</feature>
<dbReference type="InterPro" id="IPR036259">
    <property type="entry name" value="MFS_trans_sf"/>
</dbReference>
<evidence type="ECO:0000256" key="3">
    <source>
        <dbReference type="ARBA" id="ARBA00022448"/>
    </source>
</evidence>
<dbReference type="PANTHER" id="PTHR23508">
    <property type="entry name" value="CARBOXYLIC ACID TRANSPORTER PROTEIN HOMOLOG"/>
    <property type="match status" value="1"/>
</dbReference>
<feature type="transmembrane region" description="Helical" evidence="8">
    <location>
        <begin position="430"/>
        <end position="451"/>
    </location>
</feature>
<dbReference type="Pfam" id="PF00083">
    <property type="entry name" value="Sugar_tr"/>
    <property type="match status" value="2"/>
</dbReference>
<keyword evidence="5 8" id="KW-1133">Transmembrane helix</keyword>
<feature type="transmembrane region" description="Helical" evidence="8">
    <location>
        <begin position="179"/>
        <end position="203"/>
    </location>
</feature>
<dbReference type="InterPro" id="IPR005828">
    <property type="entry name" value="MFS_sugar_transport-like"/>
</dbReference>
<comment type="similarity">
    <text evidence="2">Belongs to the major facilitator superfamily. Sugar transporter (TC 2.A.1.1) family.</text>
</comment>
<evidence type="ECO:0000256" key="1">
    <source>
        <dbReference type="ARBA" id="ARBA00004141"/>
    </source>
</evidence>
<name>A0A5N5WWP4_9EURO</name>
<keyword evidence="6 8" id="KW-0472">Membrane</keyword>
<feature type="transmembrane region" description="Helical" evidence="8">
    <location>
        <begin position="396"/>
        <end position="418"/>
    </location>
</feature>
<feature type="domain" description="Major facilitator superfamily (MFS) profile" evidence="9">
    <location>
        <begin position="41"/>
        <end position="455"/>
    </location>
</feature>
<feature type="region of interest" description="Disordered" evidence="7">
    <location>
        <begin position="1"/>
        <end position="21"/>
    </location>
</feature>
<evidence type="ECO:0000313" key="10">
    <source>
        <dbReference type="EMBL" id="KAB8072978.1"/>
    </source>
</evidence>
<keyword evidence="4 8" id="KW-0812">Transmembrane</keyword>
<evidence type="ECO:0000256" key="8">
    <source>
        <dbReference type="SAM" id="Phobius"/>
    </source>
</evidence>
<accession>A0A5N5WWP4</accession>
<feature type="transmembrane region" description="Helical" evidence="8">
    <location>
        <begin position="270"/>
        <end position="291"/>
    </location>
</feature>
<gene>
    <name evidence="10" type="ORF">BDV29DRAFT_202013</name>
</gene>
<dbReference type="EMBL" id="ML732235">
    <property type="protein sequence ID" value="KAB8072978.1"/>
    <property type="molecule type" value="Genomic_DNA"/>
</dbReference>
<sequence length="507" mass="55291">MLKEAEATVKHWGNPQGQEDIIGKNDNIEAGQSKKSSGVLNVIISGLALFSDGYNAQITCLPLTSFLVLCRYKEGMSLTIKSRLSNSFLIGEIFGMLFFGVLIDRVGRRTGVIAATLFLVLGIALAAAAHGTSELGMFWMMIVARGVAGFGAGGEYPVCATSATEAADETANLRKRRGFLVAATTDFAVDLGFVSAGIMALIVLACYGQEARSGVWRISFGLGFVLPLFICFFRIRMINSTQYQKHSIRSKYPYWLVIKRYWKPMLGTSLAWFCYDFVTYPFGIFSSTIIQQLMTQNSTVQNIGYGTVINCFYLPGCLLGGLLMDKIGRKQNMTFGFMIWSIWGFILGGALHEIQSVFPLFVVMYGIFMALGEMGPGVSTFLCAAESFPTPLRGHFLGLAAAVGKAGASVGTEVFAPIQNSFDSTAKGQQAVFLIASAFTVVGGLISWFLIPDMSRDLETEDARFKAYLEENGYDVSHYGEALLVDKKGGILIPHKKESSPYYNSAI</sequence>
<protein>
    <submittedName>
        <fullName evidence="10">Major facilitator superfamily domain-containing protein</fullName>
    </submittedName>
</protein>
<evidence type="ECO:0000256" key="6">
    <source>
        <dbReference type="ARBA" id="ARBA00023136"/>
    </source>
</evidence>
<evidence type="ECO:0000259" key="9">
    <source>
        <dbReference type="PROSITE" id="PS50850"/>
    </source>
</evidence>
<dbReference type="OrthoDB" id="2153661at2759"/>
<dbReference type="InterPro" id="IPR020846">
    <property type="entry name" value="MFS_dom"/>
</dbReference>
<feature type="transmembrane region" description="Helical" evidence="8">
    <location>
        <begin position="215"/>
        <end position="235"/>
    </location>
</feature>
<evidence type="ECO:0000256" key="4">
    <source>
        <dbReference type="ARBA" id="ARBA00022692"/>
    </source>
</evidence>
<dbReference type="AlphaFoldDB" id="A0A5N5WWP4"/>
<keyword evidence="3" id="KW-0813">Transport</keyword>
<feature type="transmembrane region" description="Helical" evidence="8">
    <location>
        <begin position="109"/>
        <end position="131"/>
    </location>
</feature>
<feature type="transmembrane region" description="Helical" evidence="8">
    <location>
        <begin position="84"/>
        <end position="103"/>
    </location>
</feature>
<dbReference type="Proteomes" id="UP000326565">
    <property type="component" value="Unassembled WGS sequence"/>
</dbReference>
<keyword evidence="11" id="KW-1185">Reference proteome</keyword>
<proteinExistence type="inferred from homology"/>
<reference evidence="10 11" key="1">
    <citation type="submission" date="2019-04" db="EMBL/GenBank/DDBJ databases">
        <title>Friends and foes A comparative genomics study of 23 Aspergillus species from section Flavi.</title>
        <authorList>
            <consortium name="DOE Joint Genome Institute"/>
            <person name="Kjaerbolling I."/>
            <person name="Vesth T."/>
            <person name="Frisvad J.C."/>
            <person name="Nybo J.L."/>
            <person name="Theobald S."/>
            <person name="Kildgaard S."/>
            <person name="Isbrandt T."/>
            <person name="Kuo A."/>
            <person name="Sato A."/>
            <person name="Lyhne E.K."/>
            <person name="Kogle M.E."/>
            <person name="Wiebenga A."/>
            <person name="Kun R.S."/>
            <person name="Lubbers R.J."/>
            <person name="Makela M.R."/>
            <person name="Barry K."/>
            <person name="Chovatia M."/>
            <person name="Clum A."/>
            <person name="Daum C."/>
            <person name="Haridas S."/>
            <person name="He G."/>
            <person name="LaButti K."/>
            <person name="Lipzen A."/>
            <person name="Mondo S."/>
            <person name="Riley R."/>
            <person name="Salamov A."/>
            <person name="Simmons B.A."/>
            <person name="Magnuson J.K."/>
            <person name="Henrissat B."/>
            <person name="Mortensen U.H."/>
            <person name="Larsen T.O."/>
            <person name="Devries R.P."/>
            <person name="Grigoriev I.V."/>
            <person name="Machida M."/>
            <person name="Baker S.E."/>
            <person name="Andersen M.R."/>
        </authorList>
    </citation>
    <scope>NUCLEOTIDE SEQUENCE [LARGE SCALE GENOMIC DNA]</scope>
    <source>
        <strain evidence="10 11">CBS 151.66</strain>
    </source>
</reference>
<comment type="subcellular location">
    <subcellularLocation>
        <location evidence="1">Membrane</location>
        <topology evidence="1">Multi-pass membrane protein</topology>
    </subcellularLocation>
</comment>
<feature type="transmembrane region" description="Helical" evidence="8">
    <location>
        <begin position="358"/>
        <end position="384"/>
    </location>
</feature>
<evidence type="ECO:0000313" key="11">
    <source>
        <dbReference type="Proteomes" id="UP000326565"/>
    </source>
</evidence>
<dbReference type="GO" id="GO:0005886">
    <property type="term" value="C:plasma membrane"/>
    <property type="evidence" value="ECO:0007669"/>
    <property type="project" value="TreeGrafter"/>
</dbReference>